<gene>
    <name evidence="3" type="ORF">GCM10023175_64520</name>
</gene>
<dbReference type="InterPro" id="IPR001128">
    <property type="entry name" value="Cyt_P450"/>
</dbReference>
<dbReference type="Pfam" id="PF00067">
    <property type="entry name" value="p450"/>
    <property type="match status" value="1"/>
</dbReference>
<protein>
    <submittedName>
        <fullName evidence="3">Cytochrome P450</fullName>
    </submittedName>
</protein>
<evidence type="ECO:0000256" key="2">
    <source>
        <dbReference type="RuleBase" id="RU000461"/>
    </source>
</evidence>
<dbReference type="CDD" id="cd20625">
    <property type="entry name" value="CYP164-like"/>
    <property type="match status" value="1"/>
</dbReference>
<dbReference type="InterPro" id="IPR002397">
    <property type="entry name" value="Cyt_P450_B"/>
</dbReference>
<keyword evidence="2" id="KW-0503">Monooxygenase</keyword>
<keyword evidence="2" id="KW-0479">Metal-binding</keyword>
<dbReference type="PROSITE" id="PS00086">
    <property type="entry name" value="CYTOCHROME_P450"/>
    <property type="match status" value="1"/>
</dbReference>
<dbReference type="SUPFAM" id="SSF48264">
    <property type="entry name" value="Cytochrome P450"/>
    <property type="match status" value="1"/>
</dbReference>
<dbReference type="Proteomes" id="UP001501598">
    <property type="component" value="Unassembled WGS sequence"/>
</dbReference>
<dbReference type="EMBL" id="BAABGT010000112">
    <property type="protein sequence ID" value="GAA4558412.1"/>
    <property type="molecule type" value="Genomic_DNA"/>
</dbReference>
<dbReference type="InterPro" id="IPR036396">
    <property type="entry name" value="Cyt_P450_sf"/>
</dbReference>
<accession>A0ABP8S3S4</accession>
<keyword evidence="2" id="KW-0349">Heme</keyword>
<evidence type="ECO:0000256" key="1">
    <source>
        <dbReference type="ARBA" id="ARBA00010617"/>
    </source>
</evidence>
<name>A0ABP8S3S4_9PSEU</name>
<dbReference type="Gene3D" id="1.10.630.10">
    <property type="entry name" value="Cytochrome P450"/>
    <property type="match status" value="1"/>
</dbReference>
<keyword evidence="2" id="KW-0560">Oxidoreductase</keyword>
<reference evidence="4" key="1">
    <citation type="journal article" date="2019" name="Int. J. Syst. Evol. Microbiol.">
        <title>The Global Catalogue of Microorganisms (GCM) 10K type strain sequencing project: providing services to taxonomists for standard genome sequencing and annotation.</title>
        <authorList>
            <consortium name="The Broad Institute Genomics Platform"/>
            <consortium name="The Broad Institute Genome Sequencing Center for Infectious Disease"/>
            <person name="Wu L."/>
            <person name="Ma J."/>
        </authorList>
    </citation>
    <scope>NUCLEOTIDE SEQUENCE [LARGE SCALE GENOMIC DNA]</scope>
    <source>
        <strain evidence="4">JCM 17906</strain>
    </source>
</reference>
<evidence type="ECO:0000313" key="4">
    <source>
        <dbReference type="Proteomes" id="UP001501598"/>
    </source>
</evidence>
<comment type="caution">
    <text evidence="3">The sequence shown here is derived from an EMBL/GenBank/DDBJ whole genome shotgun (WGS) entry which is preliminary data.</text>
</comment>
<dbReference type="PANTHER" id="PTHR46696:SF1">
    <property type="entry name" value="CYTOCHROME P450 YJIB-RELATED"/>
    <property type="match status" value="1"/>
</dbReference>
<comment type="similarity">
    <text evidence="1 2">Belongs to the cytochrome P450 family.</text>
</comment>
<dbReference type="RefSeq" id="WP_345426784.1">
    <property type="nucleotide sequence ID" value="NZ_BAABGT010000112.1"/>
</dbReference>
<sequence>MTTAAPGITAFGAFARAHQVDPYPFYREAREEGALLPYLLDDVPVHLVTRYTECAQVLTSPDWGHGYAEGISPFRDPGARIPGSFVRMDPPEHTRLRGLLSRSFLPRAIGELAPTAARVVEGLLDEALAAGGLDAIGGLSEPLAAAMVQGRLLGVPEADRAALRTWELAIARGTDPDDLLDPADMTARTEAAQACLGYFAELVARRRREPGDDLLSALAAGVGDGVISAPEVVGIALLLLVAGTETSVNLIGNGVLALLRDPTQQALLRERPDLVPAAVDEVLRHDAPTQFTIRVALRDTEVGGRTFRRGDGVVVLMASASRDERVFTDPDSFDVTRYAGRRPARRHLGFSLGLHFCLGAPLARLEAEASLRALLARTERLELATADLDYLPSLIHRGVRELPVAVSGRGRQAVPPLGR</sequence>
<keyword evidence="2" id="KW-0408">Iron</keyword>
<dbReference type="InterPro" id="IPR017972">
    <property type="entry name" value="Cyt_P450_CS"/>
</dbReference>
<dbReference type="PANTHER" id="PTHR46696">
    <property type="entry name" value="P450, PUTATIVE (EUROFUNG)-RELATED"/>
    <property type="match status" value="1"/>
</dbReference>
<keyword evidence="4" id="KW-1185">Reference proteome</keyword>
<proteinExistence type="inferred from homology"/>
<evidence type="ECO:0000313" key="3">
    <source>
        <dbReference type="EMBL" id="GAA4558412.1"/>
    </source>
</evidence>
<dbReference type="PRINTS" id="PR00359">
    <property type="entry name" value="BP450"/>
</dbReference>
<organism evidence="3 4">
    <name type="scientific">Pseudonocardia xishanensis</name>
    <dbReference type="NCBI Taxonomy" id="630995"/>
    <lineage>
        <taxon>Bacteria</taxon>
        <taxon>Bacillati</taxon>
        <taxon>Actinomycetota</taxon>
        <taxon>Actinomycetes</taxon>
        <taxon>Pseudonocardiales</taxon>
        <taxon>Pseudonocardiaceae</taxon>
        <taxon>Pseudonocardia</taxon>
    </lineage>
</organism>